<name>A0A653II01_9BACL</name>
<comment type="subunit">
    <text evidence="6">Homodimer.</text>
</comment>
<organism evidence="8 9">
    <name type="scientific">Exiguobacterium oxidotolerans</name>
    <dbReference type="NCBI Taxonomy" id="223958"/>
    <lineage>
        <taxon>Bacteria</taxon>
        <taxon>Bacillati</taxon>
        <taxon>Bacillota</taxon>
        <taxon>Bacilli</taxon>
        <taxon>Bacillales</taxon>
        <taxon>Bacillales Family XII. Incertae Sedis</taxon>
        <taxon>Exiguobacterium</taxon>
    </lineage>
</organism>
<dbReference type="RefSeq" id="WP_159174131.1">
    <property type="nucleotide sequence ID" value="NZ_LR732315.1"/>
</dbReference>
<dbReference type="InterPro" id="IPR023048">
    <property type="entry name" value="NADH:quinone_OxRdtase_FMN_depd"/>
</dbReference>
<dbReference type="InterPro" id="IPR003680">
    <property type="entry name" value="Flavodoxin_fold"/>
</dbReference>
<feature type="binding site" evidence="6">
    <location>
        <begin position="144"/>
        <end position="147"/>
    </location>
    <ligand>
        <name>FMN</name>
        <dbReference type="ChEBI" id="CHEBI:58210"/>
    </ligand>
</feature>
<feature type="domain" description="Flavodoxin-like fold" evidence="7">
    <location>
        <begin position="3"/>
        <end position="203"/>
    </location>
</feature>
<feature type="binding site" evidence="6">
    <location>
        <begin position="100"/>
        <end position="103"/>
    </location>
    <ligand>
        <name>FMN</name>
        <dbReference type="ChEBI" id="CHEBI:58210"/>
    </ligand>
</feature>
<reference evidence="8 9" key="1">
    <citation type="submission" date="2019-10" db="EMBL/GenBank/DDBJ databases">
        <authorList>
            <person name="Karimi E."/>
        </authorList>
    </citation>
    <scope>NUCLEOTIDE SEQUENCE [LARGE SCALE GENOMIC DNA]</scope>
    <source>
        <strain evidence="8">Exiguobacterium sp. 9Y</strain>
    </source>
</reference>
<dbReference type="GO" id="GO:0010181">
    <property type="term" value="F:FMN binding"/>
    <property type="evidence" value="ECO:0007669"/>
    <property type="project" value="UniProtKB-UniRule"/>
</dbReference>
<keyword evidence="2 6" id="KW-0288">FMN</keyword>
<keyword evidence="9" id="KW-1185">Reference proteome</keyword>
<proteinExistence type="inferred from homology"/>
<dbReference type="EC" id="1.6.5.-" evidence="6"/>
<dbReference type="PANTHER" id="PTHR43741:SF4">
    <property type="entry name" value="FMN-DEPENDENT NADH:QUINONE OXIDOREDUCTASE"/>
    <property type="match status" value="1"/>
</dbReference>
<keyword evidence="3 6" id="KW-0560">Oxidoreductase</keyword>
<dbReference type="NCBIfam" id="NF010075">
    <property type="entry name" value="PRK13556.1"/>
    <property type="match status" value="1"/>
</dbReference>
<comment type="similarity">
    <text evidence="6">Belongs to the azoreductase type 1 family.</text>
</comment>
<dbReference type="Pfam" id="PF02525">
    <property type="entry name" value="Flavodoxin_2"/>
    <property type="match status" value="1"/>
</dbReference>
<keyword evidence="4 6" id="KW-0520">NAD</keyword>
<evidence type="ECO:0000256" key="6">
    <source>
        <dbReference type="HAMAP-Rule" id="MF_01216"/>
    </source>
</evidence>
<dbReference type="AlphaFoldDB" id="A0A653II01"/>
<evidence type="ECO:0000256" key="5">
    <source>
        <dbReference type="ARBA" id="ARBA00048542"/>
    </source>
</evidence>
<dbReference type="InterPro" id="IPR050104">
    <property type="entry name" value="FMN-dep_NADH:Q_OxRdtase_AzoR1"/>
</dbReference>
<evidence type="ECO:0000259" key="7">
    <source>
        <dbReference type="Pfam" id="PF02525"/>
    </source>
</evidence>
<comment type="cofactor">
    <cofactor evidence="6">
        <name>FMN</name>
        <dbReference type="ChEBI" id="CHEBI:58210"/>
    </cofactor>
    <text evidence="6">Binds 1 FMN per subunit.</text>
</comment>
<evidence type="ECO:0000256" key="3">
    <source>
        <dbReference type="ARBA" id="ARBA00023002"/>
    </source>
</evidence>
<dbReference type="GO" id="GO:0009055">
    <property type="term" value="F:electron transfer activity"/>
    <property type="evidence" value="ECO:0007669"/>
    <property type="project" value="UniProtKB-UniRule"/>
</dbReference>
<protein>
    <recommendedName>
        <fullName evidence="6">FMN dependent NADH:quinone oxidoreductase</fullName>
        <ecNumber evidence="6">1.6.5.-</ecNumber>
    </recommendedName>
    <alternativeName>
        <fullName evidence="6">Azo-dye reductase</fullName>
    </alternativeName>
    <alternativeName>
        <fullName evidence="6">FMN-dependent NADH-azo compound oxidoreductase</fullName>
    </alternativeName>
    <alternativeName>
        <fullName evidence="6">FMN-dependent NADH-azoreductase</fullName>
        <ecNumber evidence="6">1.7.1.17</ecNumber>
    </alternativeName>
</protein>
<feature type="binding site" evidence="6">
    <location>
        <begin position="18"/>
        <end position="20"/>
    </location>
    <ligand>
        <name>FMN</name>
        <dbReference type="ChEBI" id="CHEBI:58210"/>
    </ligand>
</feature>
<comment type="caution">
    <text evidence="6">Lacks conserved residue(s) required for the propagation of feature annotation.</text>
</comment>
<comment type="catalytic activity">
    <reaction evidence="6">
        <text>2 a quinone + NADH + H(+) = 2 a 1,4-benzosemiquinone + NAD(+)</text>
        <dbReference type="Rhea" id="RHEA:65952"/>
        <dbReference type="ChEBI" id="CHEBI:15378"/>
        <dbReference type="ChEBI" id="CHEBI:57540"/>
        <dbReference type="ChEBI" id="CHEBI:57945"/>
        <dbReference type="ChEBI" id="CHEBI:132124"/>
        <dbReference type="ChEBI" id="CHEBI:134225"/>
    </reaction>
</comment>
<keyword evidence="1 6" id="KW-0285">Flavoprotein</keyword>
<evidence type="ECO:0000256" key="4">
    <source>
        <dbReference type="ARBA" id="ARBA00023027"/>
    </source>
</evidence>
<sequence length="209" mass="23875">MSHLLFIEANDSTHQSKSLSSQMNNAFLASYRKEHPEDEITILNLFEERLPFFDLRLAKSAAKLFRGETLDQEEAEQAERLQEYLNRFLESEKIVFSFPMWNLSVPAPLHNYMDYLAQSGQTFHYTAEGSVGLVTGKRVLLLHSRGGDYSTPDKIESDHAVRYMQDILQFFGITDVESIILEGHQQYPSQAAKLIEKALSSCEKAGMDF</sequence>
<dbReference type="GO" id="GO:0016655">
    <property type="term" value="F:oxidoreductase activity, acting on NAD(P)H, quinone or similar compound as acceptor"/>
    <property type="evidence" value="ECO:0007669"/>
    <property type="project" value="InterPro"/>
</dbReference>
<dbReference type="Gene3D" id="3.40.50.360">
    <property type="match status" value="1"/>
</dbReference>
<comment type="function">
    <text evidence="6">Also exhibits azoreductase activity. Catalyzes the reductive cleavage of the azo bond in aromatic azo compounds to the corresponding amines.</text>
</comment>
<evidence type="ECO:0000313" key="8">
    <source>
        <dbReference type="EMBL" id="VWX38543.1"/>
    </source>
</evidence>
<dbReference type="Proteomes" id="UP000439752">
    <property type="component" value="Unassembled WGS sequence"/>
</dbReference>
<gene>
    <name evidence="6 8" type="primary">azoR</name>
    <name evidence="8" type="ORF">EXIGUO9Y_470004</name>
</gene>
<accession>A0A653II01</accession>
<comment type="function">
    <text evidence="6">Quinone reductase that provides resistance to thiol-specific stress caused by electrophilic quinones.</text>
</comment>
<evidence type="ECO:0000313" key="9">
    <source>
        <dbReference type="Proteomes" id="UP000439752"/>
    </source>
</evidence>
<dbReference type="GO" id="GO:0016652">
    <property type="term" value="F:oxidoreductase activity, acting on NAD(P)H as acceptor"/>
    <property type="evidence" value="ECO:0007669"/>
    <property type="project" value="UniProtKB-UniRule"/>
</dbReference>
<dbReference type="HAMAP" id="MF_01216">
    <property type="entry name" value="Azoreductase_type1"/>
    <property type="match status" value="1"/>
</dbReference>
<dbReference type="EC" id="1.7.1.17" evidence="6"/>
<dbReference type="SUPFAM" id="SSF52218">
    <property type="entry name" value="Flavoproteins"/>
    <property type="match status" value="1"/>
</dbReference>
<evidence type="ECO:0000256" key="2">
    <source>
        <dbReference type="ARBA" id="ARBA00022643"/>
    </source>
</evidence>
<comment type="catalytic activity">
    <reaction evidence="5">
        <text>N,N-dimethyl-1,4-phenylenediamine + anthranilate + 2 NAD(+) = 2-(4-dimethylaminophenyl)diazenylbenzoate + 2 NADH + 2 H(+)</text>
        <dbReference type="Rhea" id="RHEA:55872"/>
        <dbReference type="ChEBI" id="CHEBI:15378"/>
        <dbReference type="ChEBI" id="CHEBI:15783"/>
        <dbReference type="ChEBI" id="CHEBI:16567"/>
        <dbReference type="ChEBI" id="CHEBI:57540"/>
        <dbReference type="ChEBI" id="CHEBI:57945"/>
        <dbReference type="ChEBI" id="CHEBI:71579"/>
        <dbReference type="EC" id="1.7.1.17"/>
    </reaction>
    <physiologicalReaction direction="right-to-left" evidence="5">
        <dbReference type="Rhea" id="RHEA:55874"/>
    </physiologicalReaction>
</comment>
<dbReference type="PANTHER" id="PTHR43741">
    <property type="entry name" value="FMN-DEPENDENT NADH-AZOREDUCTASE 1"/>
    <property type="match status" value="1"/>
</dbReference>
<evidence type="ECO:0000256" key="1">
    <source>
        <dbReference type="ARBA" id="ARBA00022630"/>
    </source>
</evidence>
<dbReference type="EMBL" id="CABWKQ010000042">
    <property type="protein sequence ID" value="VWX38543.1"/>
    <property type="molecule type" value="Genomic_DNA"/>
</dbReference>
<dbReference type="InterPro" id="IPR029039">
    <property type="entry name" value="Flavoprotein-like_sf"/>
</dbReference>